<evidence type="ECO:0000313" key="1">
    <source>
        <dbReference type="EMBL" id="MBU9728862.1"/>
    </source>
</evidence>
<name>A0ABS6KEB3_9FIRM</name>
<accession>A0ABS6KEB3</accession>
<dbReference type="EMBL" id="JAHQCX010000025">
    <property type="protein sequence ID" value="MBU9728862.1"/>
    <property type="molecule type" value="Genomic_DNA"/>
</dbReference>
<evidence type="ECO:0008006" key="3">
    <source>
        <dbReference type="Google" id="ProtNLM"/>
    </source>
</evidence>
<organism evidence="1 2">
    <name type="scientific">Diplocloster modestus</name>
    <dbReference type="NCBI Taxonomy" id="2850322"/>
    <lineage>
        <taxon>Bacteria</taxon>
        <taxon>Bacillati</taxon>
        <taxon>Bacillota</taxon>
        <taxon>Clostridia</taxon>
        <taxon>Lachnospirales</taxon>
        <taxon>Lachnospiraceae</taxon>
        <taxon>Diplocloster</taxon>
    </lineage>
</organism>
<protein>
    <recommendedName>
        <fullName evidence="3">ATP-binding protein</fullName>
    </recommendedName>
</protein>
<sequence length="1194" mass="136924">MKYSDFIEINEKFQTSINLEYDLNKIEKVRSYIPTEQSVKILGTFLRSFYFNKETQNRASVLIGPYGRGKSHLLLVLAALTSMDLFLFETYTKEEAKHVQLELCDKIAGIDAEVGVLAKAVVENGVRTLPIIINSNSTDINQAFLAAIKEALERADLDYLLPKTYFDSAVEILDKWKTSYPDVIRQLTKELKKYKQSFESLYIGLKQFDQKAYLKFCEIYPAVAVGTTFNPLTNMDVVKLYMAVVEALCEQTVYTGINIIFDEFSKFLEANLDASKMLNFKIIQDMAEVATRSGHHQIHFTCITHKDILDYSSSDSFKTVEGRFNKIQYVSSSEQSYELIANAIPKKAAFDKLVEDYPLQFIKAAKAAAVVNVFSEIPTESYEKNVVKGCFPLAPLSTFSLFHISGLVGQNERTLFTFLAKDDEYSLPKFLVTERAGIEFVTIDLIYDYFQELFKKEIFNQAVHSVWAKTDSALRQVTNLNQRKILKAIAVITMIQDERLKPIPSHIKVALMMEDEDFSESVYELLKRHILSQRDSAEYVLLTANGVDVQKNVENFVNSKVSRINKSDILESDFSLGYIMPREYNDRFGMIRYFKRIYLEARTLLSYKTGEQLLKDFPYDGVVAYILAVDEQERDSVLDHISSFTTTPEVVICVTEYQYDVENLLKKIVAIKQLKKTDLANDPHNFEEIQIYEDDICKQVNSAIDMMFSPSSLYSQYFNSQGQLDVFRQVDLNKEITKICMFRYSKTPVINNEMVNKSVLHSQNITGRNIAVDWVLQHAEDTTIPCIVEGKSEVSIFKAMYSFTGLAESEHVQDNGINEVMEIIKDFVNSCEEEARTFEPLYEILRKPPYGMRKGVIPLFIVYVLRKVKDNVVLYFKEKEIELTASALSALNDAPSDYSLLLEQGTREREEFLYYLQELFAPYEDRSYTGTNRIFSVVKSMQTWMRSLPEYTKKYTIYYNNGVSTCVDPSTKVVRNDLLKFELNCREVLFDSWKTKLSASGSLPECASEIKRIKDLLDNHLIEFKKSMINYLITLFVPGYTGSLSKAIRIWIDKLPESTKHHIFDTDANALLDLAENWTSYDDQRLLDELGMMLVSLAIEDWTDQLAEQFQVSIERVLDTINNYVDTQTDKEDCILSIYLPGMKVERTFSESGISLLGNTALNNLKAVFDEYNGAISPNEQLAIIAKLISEIIQ</sequence>
<gene>
    <name evidence="1" type="ORF">KTH90_22985</name>
</gene>
<reference evidence="1 2" key="1">
    <citation type="submission" date="2021-06" db="EMBL/GenBank/DDBJ databases">
        <title>Description of novel taxa of the family Lachnospiraceae.</title>
        <authorList>
            <person name="Chaplin A.V."/>
            <person name="Sokolova S.R."/>
            <person name="Pikina A.P."/>
            <person name="Korzhanova M."/>
            <person name="Belova V."/>
            <person name="Korostin D."/>
            <person name="Efimov B.A."/>
        </authorList>
    </citation>
    <scope>NUCLEOTIDE SEQUENCE [LARGE SCALE GENOMIC DNA]</scope>
    <source>
        <strain evidence="1 2">ASD4241</strain>
    </source>
</reference>
<keyword evidence="2" id="KW-1185">Reference proteome</keyword>
<proteinExistence type="predicted"/>
<dbReference type="Proteomes" id="UP001314681">
    <property type="component" value="Unassembled WGS sequence"/>
</dbReference>
<comment type="caution">
    <text evidence="1">The sequence shown here is derived from an EMBL/GenBank/DDBJ whole genome shotgun (WGS) entry which is preliminary data.</text>
</comment>
<evidence type="ECO:0000313" key="2">
    <source>
        <dbReference type="Proteomes" id="UP001314681"/>
    </source>
</evidence>
<dbReference type="RefSeq" id="WP_158350927.1">
    <property type="nucleotide sequence ID" value="NZ_JAHQCX010000025.1"/>
</dbReference>